<evidence type="ECO:0000259" key="3">
    <source>
        <dbReference type="Pfam" id="PF00021"/>
    </source>
</evidence>
<evidence type="ECO:0000256" key="2">
    <source>
        <dbReference type="ARBA" id="ARBA00023157"/>
    </source>
</evidence>
<comment type="caution">
    <text evidence="4">The sequence shown here is derived from an EMBL/GenBank/DDBJ whole genome shotgun (WGS) entry which is preliminary data.</text>
</comment>
<dbReference type="EMBL" id="JAIZAY010000003">
    <property type="protein sequence ID" value="KAJ8045877.1"/>
    <property type="molecule type" value="Genomic_DNA"/>
</dbReference>
<dbReference type="Pfam" id="PF00021">
    <property type="entry name" value="UPAR_LY6"/>
    <property type="match status" value="1"/>
</dbReference>
<evidence type="ECO:0000313" key="5">
    <source>
        <dbReference type="Proteomes" id="UP001152320"/>
    </source>
</evidence>
<name>A0A9Q1CIB5_HOLLE</name>
<dbReference type="PANTHER" id="PTHR10036:SF3">
    <property type="entry name" value="PROTEIN SLEEPLESS-RELATED"/>
    <property type="match status" value="1"/>
</dbReference>
<evidence type="ECO:0000256" key="1">
    <source>
        <dbReference type="ARBA" id="ARBA00022729"/>
    </source>
</evidence>
<keyword evidence="5" id="KW-1185">Reference proteome</keyword>
<feature type="domain" description="UPAR/Ly6" evidence="3">
    <location>
        <begin position="35"/>
        <end position="124"/>
    </location>
</feature>
<proteinExistence type="predicted"/>
<dbReference type="InterPro" id="IPR045860">
    <property type="entry name" value="Snake_toxin-like_sf"/>
</dbReference>
<dbReference type="Proteomes" id="UP001152320">
    <property type="component" value="Chromosome 3"/>
</dbReference>
<dbReference type="InterPro" id="IPR016054">
    <property type="entry name" value="LY6_UPA_recep-like"/>
</dbReference>
<dbReference type="AlphaFoldDB" id="A0A9Q1CIB5"/>
<dbReference type="PANTHER" id="PTHR10036">
    <property type="entry name" value="CD59 GLYCOPROTEIN"/>
    <property type="match status" value="1"/>
</dbReference>
<protein>
    <submittedName>
        <fullName evidence="4">Ly6/PLAUR domain-containing protein 1</fullName>
    </submittedName>
</protein>
<keyword evidence="2" id="KW-1015">Disulfide bond</keyword>
<evidence type="ECO:0000313" key="4">
    <source>
        <dbReference type="EMBL" id="KAJ8045877.1"/>
    </source>
</evidence>
<reference evidence="4" key="1">
    <citation type="submission" date="2021-10" db="EMBL/GenBank/DDBJ databases">
        <title>Tropical sea cucumber genome reveals ecological adaptation and Cuvierian tubules defense mechanism.</title>
        <authorList>
            <person name="Chen T."/>
        </authorList>
    </citation>
    <scope>NUCLEOTIDE SEQUENCE</scope>
    <source>
        <strain evidence="4">Nanhai2018</strain>
        <tissue evidence="4">Muscle</tissue>
    </source>
</reference>
<dbReference type="Gene3D" id="2.10.60.10">
    <property type="entry name" value="CD59"/>
    <property type="match status" value="1"/>
</dbReference>
<gene>
    <name evidence="4" type="ORF">HOLleu_08983</name>
</gene>
<sequence length="152" mass="17252">MIPKRTGDHGLLTNVFPRQLTILFVLSLSWFQFGHGLQCYSCSKEDSNQYCIGTDHIQSCSRNQDRCLTQTIYSEERGKLRIDKYCASEAGCLAATEQLGKLYYCDKSRKGWGCVECCEGELCNISRGDQIKGVGALWISCFSYAVYRLMLR</sequence>
<keyword evidence="1" id="KW-0732">Signal</keyword>
<organism evidence="4 5">
    <name type="scientific">Holothuria leucospilota</name>
    <name type="common">Black long sea cucumber</name>
    <name type="synonym">Mertensiothuria leucospilota</name>
    <dbReference type="NCBI Taxonomy" id="206669"/>
    <lineage>
        <taxon>Eukaryota</taxon>
        <taxon>Metazoa</taxon>
        <taxon>Echinodermata</taxon>
        <taxon>Eleutherozoa</taxon>
        <taxon>Echinozoa</taxon>
        <taxon>Holothuroidea</taxon>
        <taxon>Aspidochirotacea</taxon>
        <taxon>Aspidochirotida</taxon>
        <taxon>Holothuriidae</taxon>
        <taxon>Holothuria</taxon>
    </lineage>
</organism>
<dbReference type="OrthoDB" id="5945173at2759"/>
<dbReference type="SUPFAM" id="SSF57302">
    <property type="entry name" value="Snake toxin-like"/>
    <property type="match status" value="1"/>
</dbReference>
<accession>A0A9Q1CIB5</accession>